<proteinExistence type="predicted"/>
<dbReference type="AlphaFoldDB" id="A0A975L5T8"/>
<evidence type="ECO:0000313" key="1">
    <source>
        <dbReference type="EMBL" id="QVJ00339.1"/>
    </source>
</evidence>
<sequence>MREHARPGDLIVDLDALYTAVNANPTRADHDQPPALTPFVFDARDAIIHRLLHGDHNARAAWIIHSAPEATTRAEWKQRGANIVMITATREALTHRAHTQRPAPWADHITDWHTRYTPGHIDQVVTTG</sequence>
<name>A0A975L5T8_9ACTN</name>
<keyword evidence="2" id="KW-1185">Reference proteome</keyword>
<dbReference type="EMBL" id="CP074402">
    <property type="protein sequence ID" value="QVJ00339.1"/>
    <property type="molecule type" value="Genomic_DNA"/>
</dbReference>
<gene>
    <name evidence="1" type="ORF">KGD82_16385</name>
</gene>
<dbReference type="Proteomes" id="UP000682416">
    <property type="component" value="Chromosome"/>
</dbReference>
<dbReference type="KEGG" id="nec:KGD82_16385"/>
<reference evidence="1" key="1">
    <citation type="submission" date="2021-05" db="EMBL/GenBank/DDBJ databases">
        <authorList>
            <person name="Kaiqin L."/>
            <person name="Jian G."/>
        </authorList>
    </citation>
    <scope>NUCLEOTIDE SEQUENCE</scope>
    <source>
        <strain evidence="1">HDS5</strain>
    </source>
</reference>
<protein>
    <submittedName>
        <fullName evidence="1">Uncharacterized protein</fullName>
    </submittedName>
</protein>
<organism evidence="1 2">
    <name type="scientific">Nocardiopsis eucommiae</name>
    <dbReference type="NCBI Taxonomy" id="2831970"/>
    <lineage>
        <taxon>Bacteria</taxon>
        <taxon>Bacillati</taxon>
        <taxon>Actinomycetota</taxon>
        <taxon>Actinomycetes</taxon>
        <taxon>Streptosporangiales</taxon>
        <taxon>Nocardiopsidaceae</taxon>
        <taxon>Nocardiopsis</taxon>
    </lineage>
</organism>
<accession>A0A975L5T8</accession>
<evidence type="ECO:0000313" key="2">
    <source>
        <dbReference type="Proteomes" id="UP000682416"/>
    </source>
</evidence>